<feature type="region of interest" description="Disordered" evidence="1">
    <location>
        <begin position="340"/>
        <end position="373"/>
    </location>
</feature>
<keyword evidence="2" id="KW-0812">Transmembrane</keyword>
<gene>
    <name evidence="3" type="primary">Hypp2119</name>
    <name evidence="3" type="ORF">BLAG_LOCUS16372</name>
</gene>
<feature type="compositionally biased region" description="Polar residues" evidence="1">
    <location>
        <begin position="406"/>
        <end position="449"/>
    </location>
</feature>
<sequence>MANCDDFDESNRYENNLLFSGQEWTPLSALLRIQIERIRRRDFAVNREDTEESSVQTTPVTTAKEDTQSSDQETLINEVLSGLKRQLTGLVMEFEEAVGKFRERQRALYAQMRQEREKRRVKEDELAAQLSDLDQNIVVLKDALLPTLSQGDASTISRLQDQVTGAQQSARRLVSTAEQAADAGLELSEGATLREGIVVLHNSVQKLGQALSTFGSVLTSAGHGAVSHNVSSLPTNQPLVAAKITPQVCDLTDESSDFEEEPPTIFPARPLPLPQTGDKWKVIRDDDEDYIPPVHGPSIGSLGTLQDSDYHARNAETDSDVSRQQKYPYELALNRFWAKPRSGRKEESTETSLERASSPSGMESASKSSRRRSLVDVEAWLSTQESDACYADISDDRSFDIASSVTTPSGASAQYGTPTASTLGTLSDESASTYASGRSDVTGSFTPRSTKAEEASAKSPVGASDRGESTPSSVKELHSSHVESAGETAVTSVRAREPDGKVKHVTTPSPAEKDDPQASKQPYENRVSKRNSMVGLFPCTSLTPAEDRVQEKVRDSHRVLPFSAFVSANQRQVPAPDMTSSPPGGFSFPAARTTENRKGIEFGRRVAAPMFQGKTRLPFLPAAGSNWATLQKRAGERLRSYLQLARPLLKRSLVTSATVLSLGLVLVLLAMLFLPREANLELRSALSSYAAGSHVFRVKNFGLPPT</sequence>
<keyword evidence="2" id="KW-0472">Membrane</keyword>
<feature type="compositionally biased region" description="Polar residues" evidence="1">
    <location>
        <begin position="350"/>
        <end position="367"/>
    </location>
</feature>
<evidence type="ECO:0000313" key="3">
    <source>
        <dbReference type="EMBL" id="CAH1258972.1"/>
    </source>
</evidence>
<evidence type="ECO:0000256" key="1">
    <source>
        <dbReference type="SAM" id="MobiDB-lite"/>
    </source>
</evidence>
<feature type="transmembrane region" description="Helical" evidence="2">
    <location>
        <begin position="653"/>
        <end position="674"/>
    </location>
</feature>
<dbReference type="OrthoDB" id="10034110at2759"/>
<dbReference type="Proteomes" id="UP000838412">
    <property type="component" value="Chromosome 3"/>
</dbReference>
<keyword evidence="4" id="KW-1185">Reference proteome</keyword>
<dbReference type="EMBL" id="OV696688">
    <property type="protein sequence ID" value="CAH1258972.1"/>
    <property type="molecule type" value="Genomic_DNA"/>
</dbReference>
<proteinExistence type="predicted"/>
<organism evidence="3 4">
    <name type="scientific">Branchiostoma lanceolatum</name>
    <name type="common">Common lancelet</name>
    <name type="synonym">Amphioxus lanceolatum</name>
    <dbReference type="NCBI Taxonomy" id="7740"/>
    <lineage>
        <taxon>Eukaryota</taxon>
        <taxon>Metazoa</taxon>
        <taxon>Chordata</taxon>
        <taxon>Cephalochordata</taxon>
        <taxon>Leptocardii</taxon>
        <taxon>Amphioxiformes</taxon>
        <taxon>Branchiostomatidae</taxon>
        <taxon>Branchiostoma</taxon>
    </lineage>
</organism>
<keyword evidence="2" id="KW-1133">Transmembrane helix</keyword>
<dbReference type="AlphaFoldDB" id="A0A8J9ZNW7"/>
<name>A0A8J9ZNW7_BRALA</name>
<feature type="region of interest" description="Disordered" evidence="1">
    <location>
        <begin position="46"/>
        <end position="71"/>
    </location>
</feature>
<protein>
    <submittedName>
        <fullName evidence="3">Hypp2119 protein</fullName>
    </submittedName>
</protein>
<reference evidence="3" key="1">
    <citation type="submission" date="2022-01" db="EMBL/GenBank/DDBJ databases">
        <authorList>
            <person name="Braso-Vives M."/>
        </authorList>
    </citation>
    <scope>NUCLEOTIDE SEQUENCE</scope>
</reference>
<accession>A0A8J9ZNW7</accession>
<feature type="region of interest" description="Disordered" evidence="1">
    <location>
        <begin position="406"/>
        <end position="531"/>
    </location>
</feature>
<evidence type="ECO:0000313" key="4">
    <source>
        <dbReference type="Proteomes" id="UP000838412"/>
    </source>
</evidence>
<evidence type="ECO:0000256" key="2">
    <source>
        <dbReference type="SAM" id="Phobius"/>
    </source>
</evidence>